<gene>
    <name evidence="1" type="ORF">IE077_000088</name>
</gene>
<organism evidence="1 2">
    <name type="scientific">Cardiosporidium cionae</name>
    <dbReference type="NCBI Taxonomy" id="476202"/>
    <lineage>
        <taxon>Eukaryota</taxon>
        <taxon>Sar</taxon>
        <taxon>Alveolata</taxon>
        <taxon>Apicomplexa</taxon>
        <taxon>Aconoidasida</taxon>
        <taxon>Nephromycida</taxon>
        <taxon>Cardiosporidium</taxon>
    </lineage>
</organism>
<name>A0ABQ7J3T2_9APIC</name>
<comment type="caution">
    <text evidence="1">The sequence shown here is derived from an EMBL/GenBank/DDBJ whole genome shotgun (WGS) entry which is preliminary data.</text>
</comment>
<evidence type="ECO:0000313" key="1">
    <source>
        <dbReference type="EMBL" id="KAF8817689.1"/>
    </source>
</evidence>
<sequence length="420" mass="48140">DSKAGASVTRSVVRNYVQSNPNDLYILVKKSSDDPANWPWSLKEFILSQYPKGLGLKKAQTVVCGTRAKEFIQNEKNDVKTQDQLLERVKKRCVSDFEGTNLNLSLLELFCLTLEQKESLSFIEKRNLMNQQIGHGRNEILQMLANSFQPTANMERRQQLMDFFDGDKFKRDLNARFQLLLCDQLVLLERRLIQKKGDIRKHSKFLTEEIANQSPQTCREFIKLFLREFMQIVTDLVTGNYSVMRMVDNGRGFLEKYGGSLKDNLQQGHQLALSLFKDKSQYSPDFLESLMGDKSAAADKDTAVKELKVGSAIRFKVSKDDSNMFGVVANILQLPENSEHQKDIVVNFFFQNPQGGADQAQQKHVERNRLGLLQSVNSNASLQGHTFNCWRRMYRPDNWIGLQPVNVTFSKPDENPEIIV</sequence>
<dbReference type="EMBL" id="JADAQX010002034">
    <property type="protein sequence ID" value="KAF8817689.1"/>
    <property type="molecule type" value="Genomic_DNA"/>
</dbReference>
<evidence type="ECO:0000313" key="2">
    <source>
        <dbReference type="Proteomes" id="UP000823046"/>
    </source>
</evidence>
<keyword evidence="2" id="KW-1185">Reference proteome</keyword>
<proteinExistence type="predicted"/>
<feature type="non-terminal residue" evidence="1">
    <location>
        <position position="420"/>
    </location>
</feature>
<dbReference type="Proteomes" id="UP000823046">
    <property type="component" value="Unassembled WGS sequence"/>
</dbReference>
<reference evidence="1 2" key="1">
    <citation type="journal article" date="2020" name="bioRxiv">
        <title>Metabolic contributions of an alphaproteobacterial endosymbiont in the apicomplexan Cardiosporidium cionae.</title>
        <authorList>
            <person name="Hunter E.S."/>
            <person name="Paight C.J."/>
            <person name="Lane C.E."/>
        </authorList>
    </citation>
    <scope>NUCLEOTIDE SEQUENCE [LARGE SCALE GENOMIC DNA]</scope>
    <source>
        <strain evidence="1">ESH_2018</strain>
    </source>
</reference>
<accession>A0ABQ7J3T2</accession>
<feature type="non-terminal residue" evidence="1">
    <location>
        <position position="1"/>
    </location>
</feature>
<protein>
    <submittedName>
        <fullName evidence="1">Arginyl-tRna synthetase</fullName>
    </submittedName>
</protein>